<dbReference type="EMBL" id="SMMG02000003">
    <property type="protein sequence ID" value="KAA3481151.1"/>
    <property type="molecule type" value="Genomic_DNA"/>
</dbReference>
<protein>
    <submittedName>
        <fullName evidence="2">DDE_4 domain-containing protein</fullName>
    </submittedName>
</protein>
<proteinExistence type="predicted"/>
<evidence type="ECO:0000313" key="3">
    <source>
        <dbReference type="Proteomes" id="UP000325315"/>
    </source>
</evidence>
<dbReference type="PANTHER" id="PTHR48464:SF1">
    <property type="entry name" value="MYB_SANT-LIKE DOMAIN-CONTAINING PROTEIN"/>
    <property type="match status" value="1"/>
</dbReference>
<sequence length="146" mass="17179">MEMLHEWKATRSVRLGMFNKCRTKVNFENETSSSKSIRRHWIDEEDRISMQFLVELYHIGNHNANCGFRKRYLPNGTIKNLNSGAKAKPHIDNMLRTLRNEWSIVHDMTGHDMIYGKHTSDFGWDGTKKVVIVEQAVWDEFLKVNL</sequence>
<gene>
    <name evidence="2" type="ORF">EPI10_021542</name>
</gene>
<dbReference type="PANTHER" id="PTHR48464">
    <property type="match status" value="1"/>
</dbReference>
<feature type="domain" description="Myb/SANT-like" evidence="1">
    <location>
        <begin position="40"/>
        <end position="141"/>
    </location>
</feature>
<dbReference type="InterPro" id="IPR024752">
    <property type="entry name" value="Myb/SANT-like_dom"/>
</dbReference>
<evidence type="ECO:0000259" key="1">
    <source>
        <dbReference type="Pfam" id="PF12776"/>
    </source>
</evidence>
<evidence type="ECO:0000313" key="2">
    <source>
        <dbReference type="EMBL" id="KAA3481151.1"/>
    </source>
</evidence>
<comment type="caution">
    <text evidence="2">The sequence shown here is derived from an EMBL/GenBank/DDBJ whole genome shotgun (WGS) entry which is preliminary data.</text>
</comment>
<keyword evidence="3" id="KW-1185">Reference proteome</keyword>
<name>A0A5B6WGY6_9ROSI</name>
<reference evidence="3" key="1">
    <citation type="journal article" date="2019" name="Plant Biotechnol. J.">
        <title>Genome sequencing of the Australian wild diploid species Gossypium australe highlights disease resistance and delayed gland morphogenesis.</title>
        <authorList>
            <person name="Cai Y."/>
            <person name="Cai X."/>
            <person name="Wang Q."/>
            <person name="Wang P."/>
            <person name="Zhang Y."/>
            <person name="Cai C."/>
            <person name="Xu Y."/>
            <person name="Wang K."/>
            <person name="Zhou Z."/>
            <person name="Wang C."/>
            <person name="Geng S."/>
            <person name="Li B."/>
            <person name="Dong Q."/>
            <person name="Hou Y."/>
            <person name="Wang H."/>
            <person name="Ai P."/>
            <person name="Liu Z."/>
            <person name="Yi F."/>
            <person name="Sun M."/>
            <person name="An G."/>
            <person name="Cheng J."/>
            <person name="Zhang Y."/>
            <person name="Shi Q."/>
            <person name="Xie Y."/>
            <person name="Shi X."/>
            <person name="Chang Y."/>
            <person name="Huang F."/>
            <person name="Chen Y."/>
            <person name="Hong S."/>
            <person name="Mi L."/>
            <person name="Sun Q."/>
            <person name="Zhang L."/>
            <person name="Zhou B."/>
            <person name="Peng R."/>
            <person name="Zhang X."/>
            <person name="Liu F."/>
        </authorList>
    </citation>
    <scope>NUCLEOTIDE SEQUENCE [LARGE SCALE GENOMIC DNA]</scope>
    <source>
        <strain evidence="3">cv. PA1801</strain>
    </source>
</reference>
<dbReference type="Proteomes" id="UP000325315">
    <property type="component" value="Unassembled WGS sequence"/>
</dbReference>
<dbReference type="Pfam" id="PF12776">
    <property type="entry name" value="Myb_DNA-bind_3"/>
    <property type="match status" value="1"/>
</dbReference>
<organism evidence="2 3">
    <name type="scientific">Gossypium australe</name>
    <dbReference type="NCBI Taxonomy" id="47621"/>
    <lineage>
        <taxon>Eukaryota</taxon>
        <taxon>Viridiplantae</taxon>
        <taxon>Streptophyta</taxon>
        <taxon>Embryophyta</taxon>
        <taxon>Tracheophyta</taxon>
        <taxon>Spermatophyta</taxon>
        <taxon>Magnoliopsida</taxon>
        <taxon>eudicotyledons</taxon>
        <taxon>Gunneridae</taxon>
        <taxon>Pentapetalae</taxon>
        <taxon>rosids</taxon>
        <taxon>malvids</taxon>
        <taxon>Malvales</taxon>
        <taxon>Malvaceae</taxon>
        <taxon>Malvoideae</taxon>
        <taxon>Gossypium</taxon>
    </lineage>
</organism>
<dbReference type="AlphaFoldDB" id="A0A5B6WGY6"/>
<dbReference type="OrthoDB" id="1746344at2759"/>
<accession>A0A5B6WGY6</accession>